<dbReference type="AlphaFoldDB" id="A0A4R5DGA0"/>
<evidence type="ECO:0000313" key="2">
    <source>
        <dbReference type="EMBL" id="TDE09423.1"/>
    </source>
</evidence>
<organism evidence="2 3">
    <name type="scientific">Dyadobacter psychrotolerans</name>
    <dbReference type="NCBI Taxonomy" id="2541721"/>
    <lineage>
        <taxon>Bacteria</taxon>
        <taxon>Pseudomonadati</taxon>
        <taxon>Bacteroidota</taxon>
        <taxon>Cytophagia</taxon>
        <taxon>Cytophagales</taxon>
        <taxon>Spirosomataceae</taxon>
        <taxon>Dyadobacter</taxon>
    </lineage>
</organism>
<comment type="caution">
    <text evidence="2">The sequence shown here is derived from an EMBL/GenBank/DDBJ whole genome shotgun (WGS) entry which is preliminary data.</text>
</comment>
<keyword evidence="3" id="KW-1185">Reference proteome</keyword>
<gene>
    <name evidence="2" type="ORF">E0F88_30865</name>
</gene>
<feature type="chain" id="PRO_5020723380" evidence="1">
    <location>
        <begin position="26"/>
        <end position="94"/>
    </location>
</feature>
<dbReference type="Proteomes" id="UP000294850">
    <property type="component" value="Unassembled WGS sequence"/>
</dbReference>
<sequence length="94" mass="10308">MAKSKRFKVACAVMLIFGMGGCAIMDSPKYRLSDGHYKSSAFNAQSKKVYIDNTEDTIFVYSVNKHPGLQDTVTGRNLSRKPVPGQALSLHILG</sequence>
<accession>A0A4R5DGA0</accession>
<evidence type="ECO:0000313" key="3">
    <source>
        <dbReference type="Proteomes" id="UP000294850"/>
    </source>
</evidence>
<dbReference type="EMBL" id="SMFL01000020">
    <property type="protein sequence ID" value="TDE09423.1"/>
    <property type="molecule type" value="Genomic_DNA"/>
</dbReference>
<dbReference type="OrthoDB" id="836926at2"/>
<reference evidence="2 3" key="1">
    <citation type="submission" date="2019-03" db="EMBL/GenBank/DDBJ databases">
        <title>Dyadobacter AR-3-6 sp. nov., isolated from arctic soil.</title>
        <authorList>
            <person name="Chaudhary D.K."/>
        </authorList>
    </citation>
    <scope>NUCLEOTIDE SEQUENCE [LARGE SCALE GENOMIC DNA]</scope>
    <source>
        <strain evidence="2 3">AR-3-6</strain>
    </source>
</reference>
<protein>
    <submittedName>
        <fullName evidence="2">Uncharacterized protein</fullName>
    </submittedName>
</protein>
<dbReference type="RefSeq" id="WP_131962193.1">
    <property type="nucleotide sequence ID" value="NZ_SMFL01000020.1"/>
</dbReference>
<keyword evidence="1" id="KW-0732">Signal</keyword>
<dbReference type="PROSITE" id="PS51257">
    <property type="entry name" value="PROKAR_LIPOPROTEIN"/>
    <property type="match status" value="1"/>
</dbReference>
<name>A0A4R5DGA0_9BACT</name>
<evidence type="ECO:0000256" key="1">
    <source>
        <dbReference type="SAM" id="SignalP"/>
    </source>
</evidence>
<proteinExistence type="predicted"/>
<feature type="signal peptide" evidence="1">
    <location>
        <begin position="1"/>
        <end position="25"/>
    </location>
</feature>